<keyword evidence="1" id="KW-0812">Transmembrane</keyword>
<organism evidence="3 4">
    <name type="scientific">Paraphoma chrysanthemicola</name>
    <dbReference type="NCBI Taxonomy" id="798071"/>
    <lineage>
        <taxon>Eukaryota</taxon>
        <taxon>Fungi</taxon>
        <taxon>Dikarya</taxon>
        <taxon>Ascomycota</taxon>
        <taxon>Pezizomycotina</taxon>
        <taxon>Dothideomycetes</taxon>
        <taxon>Pleosporomycetidae</taxon>
        <taxon>Pleosporales</taxon>
        <taxon>Pleosporineae</taxon>
        <taxon>Phaeosphaeriaceae</taxon>
        <taxon>Paraphoma</taxon>
    </lineage>
</organism>
<dbReference type="EMBL" id="JAGMVJ010000004">
    <property type="protein sequence ID" value="KAH7091101.1"/>
    <property type="molecule type" value="Genomic_DNA"/>
</dbReference>
<sequence>MASLLVFLAFATINAATAATDPDIENDPSGKQGWYSAPNYRGTLDIVWPCILTVFLCCWTAVHPNIPSPKSKWWHRYADRSIGLFVGVVAPEMIIYFALEERSQATKSVKKMSPIIGADNWSVSHAFNCRMGGFVIDVGSVDQEYSDSTHCGYINQESIALCFENGRICQDTWVTAKEICDKGKADNLIKALTVIQILWLVVQCIARVIQHLPLTTLELSTLAYIPCATLMYLLWWDKPYEVNVPTPVQLIPQARPHDVVASGLLDTGVNITGVGQRTESVSSVHAGAASAVVILESRKEDSLHAERNWIDTVKASVKKYELYPMLQSVLSDKSDKHNNQSEWTFIFLSAVFFVVGAIHLAAWNLAFATSLEQSLWRVCSLVTTFVFPLLWFTVFVVDLVLERDEPFFNKHSSSIKLFKRKWLDRYIWLPLLVALVSYCLARLYLIVELFVGLRATPKAAFKTPEWSKFVPHFG</sequence>
<reference evidence="3" key="1">
    <citation type="journal article" date="2021" name="Nat. Commun.">
        <title>Genetic determinants of endophytism in the Arabidopsis root mycobiome.</title>
        <authorList>
            <person name="Mesny F."/>
            <person name="Miyauchi S."/>
            <person name="Thiergart T."/>
            <person name="Pickel B."/>
            <person name="Atanasova L."/>
            <person name="Karlsson M."/>
            <person name="Huettel B."/>
            <person name="Barry K.W."/>
            <person name="Haridas S."/>
            <person name="Chen C."/>
            <person name="Bauer D."/>
            <person name="Andreopoulos W."/>
            <person name="Pangilinan J."/>
            <person name="LaButti K."/>
            <person name="Riley R."/>
            <person name="Lipzen A."/>
            <person name="Clum A."/>
            <person name="Drula E."/>
            <person name="Henrissat B."/>
            <person name="Kohler A."/>
            <person name="Grigoriev I.V."/>
            <person name="Martin F.M."/>
            <person name="Hacquard S."/>
        </authorList>
    </citation>
    <scope>NUCLEOTIDE SEQUENCE</scope>
    <source>
        <strain evidence="3">MPI-SDFR-AT-0120</strain>
    </source>
</reference>
<dbReference type="PANTHER" id="PTHR35043:SF7">
    <property type="entry name" value="TRANSCRIPTION FACTOR DOMAIN-CONTAINING PROTEIN"/>
    <property type="match status" value="1"/>
</dbReference>
<feature type="signal peptide" evidence="2">
    <location>
        <begin position="1"/>
        <end position="18"/>
    </location>
</feature>
<feature type="transmembrane region" description="Helical" evidence="1">
    <location>
        <begin position="378"/>
        <end position="401"/>
    </location>
</feature>
<name>A0A8K0W1U9_9PLEO</name>
<dbReference type="PANTHER" id="PTHR35043">
    <property type="entry name" value="TRANSCRIPTION FACTOR DOMAIN-CONTAINING PROTEIN"/>
    <property type="match status" value="1"/>
</dbReference>
<comment type="caution">
    <text evidence="3">The sequence shown here is derived from an EMBL/GenBank/DDBJ whole genome shotgun (WGS) entry which is preliminary data.</text>
</comment>
<evidence type="ECO:0000313" key="4">
    <source>
        <dbReference type="Proteomes" id="UP000813461"/>
    </source>
</evidence>
<evidence type="ECO:0000256" key="1">
    <source>
        <dbReference type="SAM" id="Phobius"/>
    </source>
</evidence>
<keyword evidence="2" id="KW-0732">Signal</keyword>
<feature type="transmembrane region" description="Helical" evidence="1">
    <location>
        <begin position="426"/>
        <end position="445"/>
    </location>
</feature>
<protein>
    <submittedName>
        <fullName evidence="3">Uncharacterized protein</fullName>
    </submittedName>
</protein>
<keyword evidence="4" id="KW-1185">Reference proteome</keyword>
<proteinExistence type="predicted"/>
<dbReference type="AlphaFoldDB" id="A0A8K0W1U9"/>
<dbReference type="OrthoDB" id="9451547at2759"/>
<dbReference type="Proteomes" id="UP000813461">
    <property type="component" value="Unassembled WGS sequence"/>
</dbReference>
<gene>
    <name evidence="3" type="ORF">FB567DRAFT_517958</name>
</gene>
<evidence type="ECO:0000256" key="2">
    <source>
        <dbReference type="SAM" id="SignalP"/>
    </source>
</evidence>
<feature type="chain" id="PRO_5035462443" evidence="2">
    <location>
        <begin position="19"/>
        <end position="474"/>
    </location>
</feature>
<evidence type="ECO:0000313" key="3">
    <source>
        <dbReference type="EMBL" id="KAH7091101.1"/>
    </source>
</evidence>
<keyword evidence="1" id="KW-1133">Transmembrane helix</keyword>
<feature type="transmembrane region" description="Helical" evidence="1">
    <location>
        <begin position="343"/>
        <end position="366"/>
    </location>
</feature>
<accession>A0A8K0W1U9</accession>
<keyword evidence="1" id="KW-0472">Membrane</keyword>